<dbReference type="Proteomes" id="UP001632037">
    <property type="component" value="Unassembled WGS sequence"/>
</dbReference>
<dbReference type="PRINTS" id="PR00624">
    <property type="entry name" value="HISTONEH5"/>
</dbReference>
<dbReference type="GO" id="GO:0003677">
    <property type="term" value="F:DNA binding"/>
    <property type="evidence" value="ECO:0007669"/>
    <property type="project" value="UniProtKB-KW"/>
</dbReference>
<evidence type="ECO:0000256" key="5">
    <source>
        <dbReference type="ARBA" id="ARBA00023242"/>
    </source>
</evidence>
<dbReference type="PANTHER" id="PTHR11467">
    <property type="entry name" value="HISTONE H1"/>
    <property type="match status" value="1"/>
</dbReference>
<feature type="compositionally biased region" description="Low complexity" evidence="7">
    <location>
        <begin position="127"/>
        <end position="145"/>
    </location>
</feature>
<evidence type="ECO:0000313" key="9">
    <source>
        <dbReference type="EMBL" id="KAL3674211.1"/>
    </source>
</evidence>
<dbReference type="InterPro" id="IPR005819">
    <property type="entry name" value="H1/H5"/>
</dbReference>
<organism evidence="9 10">
    <name type="scientific">Phytophthora oleae</name>
    <dbReference type="NCBI Taxonomy" id="2107226"/>
    <lineage>
        <taxon>Eukaryota</taxon>
        <taxon>Sar</taxon>
        <taxon>Stramenopiles</taxon>
        <taxon>Oomycota</taxon>
        <taxon>Peronosporomycetes</taxon>
        <taxon>Peronosporales</taxon>
        <taxon>Peronosporaceae</taxon>
        <taxon>Phytophthora</taxon>
    </lineage>
</organism>
<dbReference type="SMART" id="SM00526">
    <property type="entry name" value="H15"/>
    <property type="match status" value="1"/>
</dbReference>
<comment type="subcellular location">
    <subcellularLocation>
        <location evidence="2">Chromosome</location>
    </subcellularLocation>
    <subcellularLocation>
        <location evidence="1 6">Nucleus</location>
    </subcellularLocation>
</comment>
<dbReference type="InterPro" id="IPR036388">
    <property type="entry name" value="WH-like_DNA-bd_sf"/>
</dbReference>
<evidence type="ECO:0000256" key="6">
    <source>
        <dbReference type="RuleBase" id="RU003894"/>
    </source>
</evidence>
<evidence type="ECO:0000256" key="1">
    <source>
        <dbReference type="ARBA" id="ARBA00004123"/>
    </source>
</evidence>
<gene>
    <name evidence="9" type="ORF">V7S43_000169</name>
</gene>
<comment type="similarity">
    <text evidence="6">Belongs to the histone H1/H5 family.</text>
</comment>
<dbReference type="SUPFAM" id="SSF46785">
    <property type="entry name" value="Winged helix' DNA-binding domain"/>
    <property type="match status" value="1"/>
</dbReference>
<evidence type="ECO:0000259" key="8">
    <source>
        <dbReference type="PROSITE" id="PS51504"/>
    </source>
</evidence>
<dbReference type="CDD" id="cd00073">
    <property type="entry name" value="H15"/>
    <property type="match status" value="1"/>
</dbReference>
<evidence type="ECO:0000256" key="4">
    <source>
        <dbReference type="ARBA" id="ARBA00023125"/>
    </source>
</evidence>
<evidence type="ECO:0000256" key="2">
    <source>
        <dbReference type="ARBA" id="ARBA00004286"/>
    </source>
</evidence>
<accession>A0ABD3G699</accession>
<dbReference type="Pfam" id="PF00538">
    <property type="entry name" value="Linker_histone"/>
    <property type="match status" value="1"/>
</dbReference>
<dbReference type="AlphaFoldDB" id="A0ABD3G699"/>
<comment type="caution">
    <text evidence="9">The sequence shown here is derived from an EMBL/GenBank/DDBJ whole genome shotgun (WGS) entry which is preliminary data.</text>
</comment>
<evidence type="ECO:0000313" key="10">
    <source>
        <dbReference type="Proteomes" id="UP001632037"/>
    </source>
</evidence>
<protein>
    <recommendedName>
        <fullName evidence="8">H15 domain-containing protein</fullName>
    </recommendedName>
</protein>
<evidence type="ECO:0000256" key="7">
    <source>
        <dbReference type="SAM" id="MobiDB-lite"/>
    </source>
</evidence>
<dbReference type="Gene3D" id="1.10.10.10">
    <property type="entry name" value="Winged helix-like DNA-binding domain superfamily/Winged helix DNA-binding domain"/>
    <property type="match status" value="1"/>
</dbReference>
<dbReference type="EMBL" id="JBIMZQ010000001">
    <property type="protein sequence ID" value="KAL3674211.1"/>
    <property type="molecule type" value="Genomic_DNA"/>
</dbReference>
<dbReference type="GO" id="GO:0005634">
    <property type="term" value="C:nucleus"/>
    <property type="evidence" value="ECO:0007669"/>
    <property type="project" value="UniProtKB-SubCell"/>
</dbReference>
<proteinExistence type="inferred from homology"/>
<dbReference type="InterPro" id="IPR005818">
    <property type="entry name" value="Histone_H1/H5_H15"/>
</dbReference>
<feature type="region of interest" description="Disordered" evidence="7">
    <location>
        <begin position="125"/>
        <end position="225"/>
    </location>
</feature>
<keyword evidence="10" id="KW-1185">Reference proteome</keyword>
<keyword evidence="5 6" id="KW-0539">Nucleus</keyword>
<dbReference type="PANTHER" id="PTHR11467:SF36">
    <property type="entry name" value="HISTONE 24-RELATED"/>
    <property type="match status" value="1"/>
</dbReference>
<dbReference type="GO" id="GO:0005694">
    <property type="term" value="C:chromosome"/>
    <property type="evidence" value="ECO:0007669"/>
    <property type="project" value="UniProtKB-SubCell"/>
</dbReference>
<evidence type="ECO:0000256" key="3">
    <source>
        <dbReference type="ARBA" id="ARBA00022454"/>
    </source>
</evidence>
<feature type="domain" description="H15" evidence="8">
    <location>
        <begin position="52"/>
        <end position="119"/>
    </location>
</feature>
<feature type="compositionally biased region" description="Basic residues" evidence="7">
    <location>
        <begin position="146"/>
        <end position="225"/>
    </location>
</feature>
<reference evidence="9 10" key="1">
    <citation type="submission" date="2024-09" db="EMBL/GenBank/DDBJ databases">
        <title>Genome sequencing and assembly of Phytophthora oleae, isolate VK10A, causative agent of rot of olive drupes.</title>
        <authorList>
            <person name="Conti Taguali S."/>
            <person name="Riolo M."/>
            <person name="La Spada F."/>
            <person name="Cacciola S.O."/>
            <person name="Dionisio G."/>
        </authorList>
    </citation>
    <scope>NUCLEOTIDE SEQUENCE [LARGE SCALE GENOMIC DNA]</scope>
    <source>
        <strain evidence="9 10">VK10A</strain>
    </source>
</reference>
<name>A0ABD3G699_9STRA</name>
<keyword evidence="4 6" id="KW-0238">DNA-binding</keyword>
<keyword evidence="3 6" id="KW-0158">Chromosome</keyword>
<dbReference type="PROSITE" id="PS51504">
    <property type="entry name" value="H15"/>
    <property type="match status" value="1"/>
</dbReference>
<dbReference type="InterPro" id="IPR036390">
    <property type="entry name" value="WH_DNA-bd_sf"/>
</dbReference>
<sequence>MGKTRDNERLETRILLVRFCSLQRNFPTSSQVSKHPSILFKMPSAPSKKVNAGPGYYDLIKEAVLALKERSGSSRHAIDKFVAAKKGASYSKSRLNIALKRGVESGKLVPVKGSFKLAAEEKKAAAKKPAAAKPAAKKAATPAKKAAPKAKKPAAKKIATKTKTAKKPAAKKATKSTKTAKKPAAKKAGKATKVTKKVLAKKPKSTKKKVVKKSAAKKTTKSAKK</sequence>